<keyword evidence="2 7" id="KW-0812">Transmembrane</keyword>
<keyword evidence="6" id="KW-0456">Lyase</keyword>
<dbReference type="InterPro" id="IPR053935">
    <property type="entry name" value="VKGC_lumenal_dom"/>
</dbReference>
<feature type="transmembrane region" description="Helical" evidence="7">
    <location>
        <begin position="118"/>
        <end position="139"/>
    </location>
</feature>
<dbReference type="RefSeq" id="WP_074224576.1">
    <property type="nucleotide sequence ID" value="NZ_FSRC01000001.1"/>
</dbReference>
<reference evidence="10" key="1">
    <citation type="submission" date="2016-11" db="EMBL/GenBank/DDBJ databases">
        <authorList>
            <person name="Varghese N."/>
            <person name="Submissions S."/>
        </authorList>
    </citation>
    <scope>NUCLEOTIDE SEQUENCE [LARGE SCALE GENOMIC DNA]</scope>
    <source>
        <strain evidence="10">DSM 15292</strain>
    </source>
</reference>
<keyword evidence="10" id="KW-1185">Reference proteome</keyword>
<feature type="domain" description="HTTM-like" evidence="8">
    <location>
        <begin position="14"/>
        <end position="273"/>
    </location>
</feature>
<evidence type="ECO:0000313" key="10">
    <source>
        <dbReference type="Proteomes" id="UP000185221"/>
    </source>
</evidence>
<comment type="subcellular location">
    <subcellularLocation>
        <location evidence="1">Endomembrane system</location>
        <topology evidence="1">Multi-pass membrane protein</topology>
    </subcellularLocation>
</comment>
<gene>
    <name evidence="9" type="ORF">SAMN05444394_1895</name>
</gene>
<dbReference type="Pfam" id="PF05090">
    <property type="entry name" value="HTTM"/>
    <property type="match status" value="1"/>
</dbReference>
<sequence>MVTDLKTRFSSYLNQTSSPAALVVFRMMFGLLMFLSLLRFWLKGWIHQLYIAPKHHFSYYGFEWVQPLGQYTYLLFLVGMIAALLISIGLYYRWAALLFFLSFTYIELMDKTTYLNHYYFISLLSFLLIFLPANAYFSVDAWRKPSLNSSKIPSWCTDSIKFMVIILYFFAGLAKLNSDWLFLALPMKIWLPAKNDLPLIGTLLNETWVAYLFSWIGCIYDLSIGFLLLYTPTRKLAYASVIVFHLLTSLLFPIGMFPYIMIGTALIFFSQDFHLRIIHKIGGILHASSSFLNPQRSFSYSKNLTGLLTGFLILFFAIQILLPFRYFLYPGELFWTEEGYRFSWRVMLMEKMGSATFLVKGENGEIKEVDNKEFLTPQQEKMMATQPDMILEFAHILQHHFEKTGIENPQIFVDSYVSLNGRLGKALVDPTIDLSKEKESLAPKNWILKFEDEIKGF</sequence>
<dbReference type="InterPro" id="IPR053934">
    <property type="entry name" value="HTTM_dom"/>
</dbReference>
<keyword evidence="3 7" id="KW-1133">Transmembrane helix</keyword>
<evidence type="ECO:0000256" key="7">
    <source>
        <dbReference type="SAM" id="Phobius"/>
    </source>
</evidence>
<dbReference type="OrthoDB" id="341137at2"/>
<evidence type="ECO:0000256" key="3">
    <source>
        <dbReference type="ARBA" id="ARBA00022989"/>
    </source>
</evidence>
<evidence type="ECO:0000313" key="9">
    <source>
        <dbReference type="EMBL" id="SIN79951.1"/>
    </source>
</evidence>
<dbReference type="InterPro" id="IPR007782">
    <property type="entry name" value="VKG_COase"/>
</dbReference>
<evidence type="ECO:0000256" key="1">
    <source>
        <dbReference type="ARBA" id="ARBA00004127"/>
    </source>
</evidence>
<evidence type="ECO:0000256" key="2">
    <source>
        <dbReference type="ARBA" id="ARBA00022692"/>
    </source>
</evidence>
<feature type="transmembrane region" description="Helical" evidence="7">
    <location>
        <begin position="20"/>
        <end position="42"/>
    </location>
</feature>
<dbReference type="PANTHER" id="PTHR12639">
    <property type="entry name" value="VITAMIN K-DEPENDENT GAMMA-CARBOXYLASE"/>
    <property type="match status" value="1"/>
</dbReference>
<protein>
    <submittedName>
        <fullName evidence="9">Vitamin K-dependent gamma-carboxylase</fullName>
    </submittedName>
</protein>
<evidence type="ECO:0000256" key="5">
    <source>
        <dbReference type="ARBA" id="ARBA00023157"/>
    </source>
</evidence>
<evidence type="ECO:0000259" key="8">
    <source>
        <dbReference type="SMART" id="SM00752"/>
    </source>
</evidence>
<feature type="transmembrane region" description="Helical" evidence="7">
    <location>
        <begin position="73"/>
        <end position="106"/>
    </location>
</feature>
<dbReference type="AlphaFoldDB" id="A0A1N6EAG2"/>
<accession>A0A1N6EAG2</accession>
<dbReference type="InterPro" id="IPR011020">
    <property type="entry name" value="HTTM-like"/>
</dbReference>
<dbReference type="Pfam" id="PF22777">
    <property type="entry name" value="VKGC_lumenal_dom"/>
    <property type="match status" value="1"/>
</dbReference>
<feature type="transmembrane region" description="Helical" evidence="7">
    <location>
        <begin position="160"/>
        <end position="178"/>
    </location>
</feature>
<dbReference type="GO" id="GO:0012505">
    <property type="term" value="C:endomembrane system"/>
    <property type="evidence" value="ECO:0007669"/>
    <property type="project" value="UniProtKB-SubCell"/>
</dbReference>
<keyword evidence="4 7" id="KW-0472">Membrane</keyword>
<dbReference type="Proteomes" id="UP000185221">
    <property type="component" value="Unassembled WGS sequence"/>
</dbReference>
<name>A0A1N6EAG2_9BACT</name>
<proteinExistence type="predicted"/>
<dbReference type="EMBL" id="FSRC01000001">
    <property type="protein sequence ID" value="SIN79951.1"/>
    <property type="molecule type" value="Genomic_DNA"/>
</dbReference>
<feature type="transmembrane region" description="Helical" evidence="7">
    <location>
        <begin position="208"/>
        <end position="230"/>
    </location>
</feature>
<dbReference type="PANTHER" id="PTHR12639:SF7">
    <property type="entry name" value="HTTM DOMAIN-CONTAINING PROTEIN"/>
    <property type="match status" value="1"/>
</dbReference>
<organism evidence="9 10">
    <name type="scientific">Algoriphagus halophilus</name>
    <dbReference type="NCBI Taxonomy" id="226505"/>
    <lineage>
        <taxon>Bacteria</taxon>
        <taxon>Pseudomonadati</taxon>
        <taxon>Bacteroidota</taxon>
        <taxon>Cytophagia</taxon>
        <taxon>Cytophagales</taxon>
        <taxon>Cyclobacteriaceae</taxon>
        <taxon>Algoriphagus</taxon>
    </lineage>
</organism>
<dbReference type="GO" id="GO:0008488">
    <property type="term" value="F:gamma-glutamyl carboxylase activity"/>
    <property type="evidence" value="ECO:0007669"/>
    <property type="project" value="InterPro"/>
</dbReference>
<feature type="transmembrane region" description="Helical" evidence="7">
    <location>
        <begin position="242"/>
        <end position="269"/>
    </location>
</feature>
<dbReference type="SMART" id="SM00752">
    <property type="entry name" value="HTTM"/>
    <property type="match status" value="1"/>
</dbReference>
<keyword evidence="5" id="KW-1015">Disulfide bond</keyword>
<dbReference type="STRING" id="226505.SAMN05444394_1895"/>
<feature type="transmembrane region" description="Helical" evidence="7">
    <location>
        <begin position="304"/>
        <end position="324"/>
    </location>
</feature>
<dbReference type="GO" id="GO:0019842">
    <property type="term" value="F:vitamin binding"/>
    <property type="evidence" value="ECO:0007669"/>
    <property type="project" value="TreeGrafter"/>
</dbReference>
<evidence type="ECO:0000256" key="6">
    <source>
        <dbReference type="ARBA" id="ARBA00023239"/>
    </source>
</evidence>
<evidence type="ECO:0000256" key="4">
    <source>
        <dbReference type="ARBA" id="ARBA00023136"/>
    </source>
</evidence>